<accession>A0A6H5HR19</accession>
<evidence type="ECO:0000313" key="2">
    <source>
        <dbReference type="EMBL" id="CAB0017215.1"/>
    </source>
</evidence>
<dbReference type="OrthoDB" id="6049566at2759"/>
<feature type="compositionally biased region" description="Basic and acidic residues" evidence="1">
    <location>
        <begin position="29"/>
        <end position="42"/>
    </location>
</feature>
<feature type="compositionally biased region" description="Polar residues" evidence="1">
    <location>
        <begin position="806"/>
        <end position="839"/>
    </location>
</feature>
<keyword evidence="3" id="KW-1185">Reference proteome</keyword>
<feature type="compositionally biased region" description="Basic residues" evidence="1">
    <location>
        <begin position="585"/>
        <end position="594"/>
    </location>
</feature>
<feature type="region of interest" description="Disordered" evidence="1">
    <location>
        <begin position="806"/>
        <end position="893"/>
    </location>
</feature>
<organism evidence="2 3">
    <name type="scientific">Nesidiocoris tenuis</name>
    <dbReference type="NCBI Taxonomy" id="355587"/>
    <lineage>
        <taxon>Eukaryota</taxon>
        <taxon>Metazoa</taxon>
        <taxon>Ecdysozoa</taxon>
        <taxon>Arthropoda</taxon>
        <taxon>Hexapoda</taxon>
        <taxon>Insecta</taxon>
        <taxon>Pterygota</taxon>
        <taxon>Neoptera</taxon>
        <taxon>Paraneoptera</taxon>
        <taxon>Hemiptera</taxon>
        <taxon>Heteroptera</taxon>
        <taxon>Panheteroptera</taxon>
        <taxon>Cimicomorpha</taxon>
        <taxon>Miridae</taxon>
        <taxon>Dicyphina</taxon>
        <taxon>Nesidiocoris</taxon>
    </lineage>
</organism>
<feature type="region of interest" description="Disordered" evidence="1">
    <location>
        <begin position="118"/>
        <end position="168"/>
    </location>
</feature>
<proteinExistence type="predicted"/>
<reference evidence="2 3" key="1">
    <citation type="submission" date="2020-02" db="EMBL/GenBank/DDBJ databases">
        <authorList>
            <person name="Ferguson B K."/>
        </authorList>
    </citation>
    <scope>NUCLEOTIDE SEQUENCE [LARGE SCALE GENOMIC DNA]</scope>
</reference>
<dbReference type="EMBL" id="CADCXU010030960">
    <property type="protein sequence ID" value="CAB0017215.1"/>
    <property type="molecule type" value="Genomic_DNA"/>
</dbReference>
<feature type="region of interest" description="Disordered" evidence="1">
    <location>
        <begin position="610"/>
        <end position="678"/>
    </location>
</feature>
<feature type="region of interest" description="Disordered" evidence="1">
    <location>
        <begin position="1"/>
        <end position="42"/>
    </location>
</feature>
<name>A0A6H5HR19_9HEMI</name>
<evidence type="ECO:0000313" key="3">
    <source>
        <dbReference type="Proteomes" id="UP000479000"/>
    </source>
</evidence>
<feature type="compositionally biased region" description="Basic residues" evidence="1">
    <location>
        <begin position="7"/>
        <end position="28"/>
    </location>
</feature>
<dbReference type="Proteomes" id="UP000479000">
    <property type="component" value="Unassembled WGS sequence"/>
</dbReference>
<feature type="compositionally biased region" description="Polar residues" evidence="1">
    <location>
        <begin position="652"/>
        <end position="662"/>
    </location>
</feature>
<dbReference type="AlphaFoldDB" id="A0A6H5HR19"/>
<sequence length="893" mass="100513">MNETGAQRKKNRRHESGRTRNTTKHRVSFKADADGRTPTDEYGRTRRTVHHKRLNVCGWQSRFSTVLKNTNNKRTTTRNNNNVFIHLEQNNGSKTPTCTYPGAGPQATKVKSRRHLSFPPPLAGRGRTPPKGEGAHKMGPSPVADESPAKKGGPLSRRLTSLGRGAGGTLDVTTIPSKGLFSSSSAGGDIRERHEWQVRYASSTVPFTSVFMDLPHGQSREPCRYVTADRRTYVTSCKIVKIILKINITFHSFYKVFGNRCAAARDDRGQSGRRKKDRQTAKTGDTFPGRTMEQVNKEFPKSMFEWDEVSKRYGEPTPLNHYFHQSKNPLGDNLRRYYGHLQTIAIALEGTVHDMKRSRGKFADEFESLMHHLKQVLCEVLTGIGELGFADKIENKIRPIREEIKDETFRAVNNWVVFREYIIRRFLKRLYICVDNVYSEIILLYKYRVTERSFRKNFYSDTFTQNRFPCLCSGIGFNWWAQRLWPIGKERARPLQAFSVSLHSRVVLGRLRAPPWCANYKGRIACLGNARGTQEFLRKNIFSSLDYSPLCPPSVLDSPSSSFAMTTTQVRNRPPLPERRDFGHNYRHRPRHRKTLNSFCSTVLTKKRYRRLERDNRRLQQQPGAASDAPTGADHRKCHNAPSMKKADGPDRSNTGNRQVAQSGGIRKDEKLRYRPTTQRVKYSRPAVRLLLTGIAESEDRVRINNVICGSRVVTQNRAVNLSHGPPGTAVDGAAPAAAERVRYGIAESDRDGTLRLLDFIPESFKPEDAANRGHWRDKTALQLHFEGPLLKPSLHVDNFGSNDGSNVFESNDGSNEGSNDVSNVFESNAGLNDFGSNDVSKDGSNDVSNDGSNDVSNDVSNDGSNDVSNDVSNDGSNDGSNDFESIVVSNDL</sequence>
<feature type="region of interest" description="Disordered" evidence="1">
    <location>
        <begin position="565"/>
        <end position="594"/>
    </location>
</feature>
<protein>
    <submittedName>
        <fullName evidence="2">Uncharacterized protein</fullName>
    </submittedName>
</protein>
<feature type="region of interest" description="Disordered" evidence="1">
    <location>
        <begin position="265"/>
        <end position="290"/>
    </location>
</feature>
<evidence type="ECO:0000256" key="1">
    <source>
        <dbReference type="SAM" id="MobiDB-lite"/>
    </source>
</evidence>
<gene>
    <name evidence="2" type="ORF">NTEN_LOCUS21256</name>
</gene>
<feature type="compositionally biased region" description="Polar residues" evidence="1">
    <location>
        <begin position="846"/>
        <end position="893"/>
    </location>
</feature>